<proteinExistence type="predicted"/>
<name>A0A7X6BED0_9SPHN</name>
<dbReference type="Proteomes" id="UP000531251">
    <property type="component" value="Unassembled WGS sequence"/>
</dbReference>
<evidence type="ECO:0000256" key="1">
    <source>
        <dbReference type="SAM" id="MobiDB-lite"/>
    </source>
</evidence>
<dbReference type="AlphaFoldDB" id="A0A7X6BED0"/>
<organism evidence="2 3">
    <name type="scientific">Sphingomonas trueperi</name>
    <dbReference type="NCBI Taxonomy" id="53317"/>
    <lineage>
        <taxon>Bacteria</taxon>
        <taxon>Pseudomonadati</taxon>
        <taxon>Pseudomonadota</taxon>
        <taxon>Alphaproteobacteria</taxon>
        <taxon>Sphingomonadales</taxon>
        <taxon>Sphingomonadaceae</taxon>
        <taxon>Sphingomonas</taxon>
    </lineage>
</organism>
<evidence type="ECO:0000313" key="2">
    <source>
        <dbReference type="EMBL" id="NJB99558.1"/>
    </source>
</evidence>
<comment type="caution">
    <text evidence="2">The sequence shown here is derived from an EMBL/GenBank/DDBJ whole genome shotgun (WGS) entry which is preliminary data.</text>
</comment>
<reference evidence="2 3" key="1">
    <citation type="submission" date="2020-03" db="EMBL/GenBank/DDBJ databases">
        <title>Genomic Encyclopedia of Type Strains, Phase IV (KMG-IV): sequencing the most valuable type-strain genomes for metagenomic binning, comparative biology and taxonomic classification.</title>
        <authorList>
            <person name="Goeker M."/>
        </authorList>
    </citation>
    <scope>NUCLEOTIDE SEQUENCE [LARGE SCALE GENOMIC DNA]</scope>
    <source>
        <strain evidence="2 3">DSM 7225</strain>
    </source>
</reference>
<protein>
    <submittedName>
        <fullName evidence="2">Uncharacterized protein</fullName>
    </submittedName>
</protein>
<accession>A0A7X6BED0</accession>
<feature type="region of interest" description="Disordered" evidence="1">
    <location>
        <begin position="1"/>
        <end position="24"/>
    </location>
</feature>
<gene>
    <name evidence="2" type="ORF">GGR89_003902</name>
</gene>
<sequence length="46" mass="5533">MGLCLDRDQQTFWNPSTPNPSSKEEGLKIWTYFNRSVWYRVPSLRK</sequence>
<evidence type="ECO:0000313" key="3">
    <source>
        <dbReference type="Proteomes" id="UP000531251"/>
    </source>
</evidence>
<keyword evidence="3" id="KW-1185">Reference proteome</keyword>
<feature type="compositionally biased region" description="Polar residues" evidence="1">
    <location>
        <begin position="10"/>
        <end position="21"/>
    </location>
</feature>
<dbReference type="EMBL" id="JAATJB010000017">
    <property type="protein sequence ID" value="NJB99558.1"/>
    <property type="molecule type" value="Genomic_DNA"/>
</dbReference>